<protein>
    <submittedName>
        <fullName evidence="2">Uncharacterized protein</fullName>
    </submittedName>
</protein>
<proteinExistence type="predicted"/>
<gene>
    <name evidence="2" type="ORF">G6O67_003405</name>
</gene>
<sequence>MYPLSTRDCQSLLGSLGPRARILCRPALEHITTVEAKAPIGVLHRLEAMRNGNDGAISQLLAQDTLHLCRCAAVDGSRRLVEDDESAPAQDRAADAHQLPLSLAEVLATGVNGTVGRPSSYRNDTESNLTSSHGRGQSSGGSSSPGGSSGMRLSMLTRSSDTASSCNWANFSHSC</sequence>
<feature type="compositionally biased region" description="Gly residues" evidence="1">
    <location>
        <begin position="137"/>
        <end position="149"/>
    </location>
</feature>
<dbReference type="AlphaFoldDB" id="A0A8H4V8I2"/>
<feature type="compositionally biased region" description="Polar residues" evidence="1">
    <location>
        <begin position="120"/>
        <end position="130"/>
    </location>
</feature>
<dbReference type="Proteomes" id="UP000557566">
    <property type="component" value="Unassembled WGS sequence"/>
</dbReference>
<keyword evidence="3" id="KW-1185">Reference proteome</keyword>
<evidence type="ECO:0000313" key="3">
    <source>
        <dbReference type="Proteomes" id="UP000557566"/>
    </source>
</evidence>
<reference evidence="2 3" key="1">
    <citation type="journal article" date="2020" name="Genome Biol. Evol.">
        <title>A new high-quality draft genome assembly of the Chinese cordyceps Ophiocordyceps sinensis.</title>
        <authorList>
            <person name="Shu R."/>
            <person name="Zhang J."/>
            <person name="Meng Q."/>
            <person name="Zhang H."/>
            <person name="Zhou G."/>
            <person name="Li M."/>
            <person name="Wu P."/>
            <person name="Zhao Y."/>
            <person name="Chen C."/>
            <person name="Qin Q."/>
        </authorList>
    </citation>
    <scope>NUCLEOTIDE SEQUENCE [LARGE SCALE GENOMIC DNA]</scope>
    <source>
        <strain evidence="2 3">IOZ07</strain>
    </source>
</reference>
<evidence type="ECO:0000256" key="1">
    <source>
        <dbReference type="SAM" id="MobiDB-lite"/>
    </source>
</evidence>
<feature type="region of interest" description="Disordered" evidence="1">
    <location>
        <begin position="114"/>
        <end position="156"/>
    </location>
</feature>
<dbReference type="OrthoDB" id="6500128at2759"/>
<comment type="caution">
    <text evidence="2">The sequence shown here is derived from an EMBL/GenBank/DDBJ whole genome shotgun (WGS) entry which is preliminary data.</text>
</comment>
<evidence type="ECO:0000313" key="2">
    <source>
        <dbReference type="EMBL" id="KAF4511626.1"/>
    </source>
</evidence>
<name>A0A8H4V8I2_9HYPO</name>
<accession>A0A8H4V8I2</accession>
<organism evidence="2 3">
    <name type="scientific">Ophiocordyceps sinensis</name>
    <dbReference type="NCBI Taxonomy" id="72228"/>
    <lineage>
        <taxon>Eukaryota</taxon>
        <taxon>Fungi</taxon>
        <taxon>Dikarya</taxon>
        <taxon>Ascomycota</taxon>
        <taxon>Pezizomycotina</taxon>
        <taxon>Sordariomycetes</taxon>
        <taxon>Hypocreomycetidae</taxon>
        <taxon>Hypocreales</taxon>
        <taxon>Ophiocordycipitaceae</taxon>
        <taxon>Ophiocordyceps</taxon>
    </lineage>
</organism>
<dbReference type="AntiFam" id="ANF00095">
    <property type="entry name" value="Shadow ORF (opposite ABC transporters)"/>
</dbReference>
<dbReference type="EMBL" id="JAAVMX010000003">
    <property type="protein sequence ID" value="KAF4511626.1"/>
    <property type="molecule type" value="Genomic_DNA"/>
</dbReference>